<dbReference type="InterPro" id="IPR000836">
    <property type="entry name" value="PRTase_dom"/>
</dbReference>
<dbReference type="RefSeq" id="WP_119357640.1">
    <property type="nucleotide sequence ID" value="NZ_BJXM01000001.1"/>
</dbReference>
<accession>A0A399F9F7</accession>
<keyword evidence="4" id="KW-1185">Reference proteome</keyword>
<dbReference type="SUPFAM" id="SSF53271">
    <property type="entry name" value="PRTase-like"/>
    <property type="match status" value="1"/>
</dbReference>
<dbReference type="OrthoDB" id="9779910at2"/>
<gene>
    <name evidence="3" type="ORF">Mgrana_02164</name>
</gene>
<proteinExistence type="inferred from homology"/>
<sequence>MFKTAWLEALLGLRCPGCGAPLDQPTLCKACAAELVPRYLPNWVYLGSYARFGGLSRGIKYRGHRELAVWVGHQLGRGVRQAGWPIEAVTAVPTLYYRQAQRGYNQAELIARAVAQELGVPYRAALSRVRYSKSQTRKTLLQRLELPQDTFAPRAPLGGHWLLVDDVVTTGTTFSRAKAALLGAGAARVYGAAIAIKSPYQLSRFSL</sequence>
<dbReference type="InterPro" id="IPR051910">
    <property type="entry name" value="ComF/GntX_DNA_util-trans"/>
</dbReference>
<dbReference type="PANTHER" id="PTHR47505">
    <property type="entry name" value="DNA UTILIZATION PROTEIN YHGH"/>
    <property type="match status" value="1"/>
</dbReference>
<evidence type="ECO:0000256" key="1">
    <source>
        <dbReference type="ARBA" id="ARBA00008007"/>
    </source>
</evidence>
<dbReference type="PANTHER" id="PTHR47505:SF1">
    <property type="entry name" value="DNA UTILIZATION PROTEIN YHGH"/>
    <property type="match status" value="1"/>
</dbReference>
<dbReference type="Pfam" id="PF00156">
    <property type="entry name" value="Pribosyltran"/>
    <property type="match status" value="1"/>
</dbReference>
<dbReference type="Gene3D" id="3.40.50.2020">
    <property type="match status" value="1"/>
</dbReference>
<dbReference type="AlphaFoldDB" id="A0A399F9F7"/>
<comment type="similarity">
    <text evidence="1">Belongs to the ComF/GntX family.</text>
</comment>
<evidence type="ECO:0000259" key="2">
    <source>
        <dbReference type="Pfam" id="PF00156"/>
    </source>
</evidence>
<name>A0A399F9F7_9DEIN</name>
<comment type="caution">
    <text evidence="3">The sequence shown here is derived from an EMBL/GenBank/DDBJ whole genome shotgun (WGS) entry which is preliminary data.</text>
</comment>
<protein>
    <submittedName>
        <fullName evidence="3">ComF family protein</fullName>
    </submittedName>
</protein>
<evidence type="ECO:0000313" key="4">
    <source>
        <dbReference type="Proteomes" id="UP000266178"/>
    </source>
</evidence>
<evidence type="ECO:0000313" key="3">
    <source>
        <dbReference type="EMBL" id="RIH91889.1"/>
    </source>
</evidence>
<dbReference type="CDD" id="cd06223">
    <property type="entry name" value="PRTases_typeI"/>
    <property type="match status" value="1"/>
</dbReference>
<dbReference type="EMBL" id="QWLB01000029">
    <property type="protein sequence ID" value="RIH91889.1"/>
    <property type="molecule type" value="Genomic_DNA"/>
</dbReference>
<dbReference type="InterPro" id="IPR029057">
    <property type="entry name" value="PRTase-like"/>
</dbReference>
<reference evidence="3 4" key="1">
    <citation type="submission" date="2018-08" db="EMBL/GenBank/DDBJ databases">
        <title>Meiothermus granaticius genome AF-68 sequencing project.</title>
        <authorList>
            <person name="Da Costa M.S."/>
            <person name="Albuquerque L."/>
            <person name="Raposo P."/>
            <person name="Froufe H.J.C."/>
            <person name="Barroso C.S."/>
            <person name="Egas C."/>
        </authorList>
    </citation>
    <scope>NUCLEOTIDE SEQUENCE [LARGE SCALE GENOMIC DNA]</scope>
    <source>
        <strain evidence="3 4">AF-68</strain>
    </source>
</reference>
<dbReference type="Proteomes" id="UP000266178">
    <property type="component" value="Unassembled WGS sequence"/>
</dbReference>
<feature type="domain" description="Phosphoribosyltransferase" evidence="2">
    <location>
        <begin position="108"/>
        <end position="193"/>
    </location>
</feature>
<organism evidence="3 4">
    <name type="scientific">Meiothermus granaticius NBRC 107808</name>
    <dbReference type="NCBI Taxonomy" id="1227551"/>
    <lineage>
        <taxon>Bacteria</taxon>
        <taxon>Thermotogati</taxon>
        <taxon>Deinococcota</taxon>
        <taxon>Deinococci</taxon>
        <taxon>Thermales</taxon>
        <taxon>Thermaceae</taxon>
        <taxon>Meiothermus</taxon>
    </lineage>
</organism>